<keyword evidence="4 8" id="KW-0802">TPR repeat</keyword>
<evidence type="ECO:0000256" key="9">
    <source>
        <dbReference type="SAM" id="SignalP"/>
    </source>
</evidence>
<keyword evidence="2" id="KW-0812">Transmembrane</keyword>
<comment type="similarity">
    <text evidence="7">Belongs to the Tom70 family.</text>
</comment>
<keyword evidence="6" id="KW-0472">Membrane</keyword>
<evidence type="ECO:0000256" key="5">
    <source>
        <dbReference type="ARBA" id="ARBA00022989"/>
    </source>
</evidence>
<dbReference type="InterPro" id="IPR019734">
    <property type="entry name" value="TPR_rpt"/>
</dbReference>
<dbReference type="Gene3D" id="1.25.40.10">
    <property type="entry name" value="Tetratricopeptide repeat domain"/>
    <property type="match status" value="2"/>
</dbReference>
<evidence type="ECO:0000256" key="6">
    <source>
        <dbReference type="ARBA" id="ARBA00023136"/>
    </source>
</evidence>
<dbReference type="Pfam" id="PF13181">
    <property type="entry name" value="TPR_8"/>
    <property type="match status" value="1"/>
</dbReference>
<feature type="repeat" description="TPR" evidence="8">
    <location>
        <begin position="153"/>
        <end position="186"/>
    </location>
</feature>
<keyword evidence="11" id="KW-1185">Reference proteome</keyword>
<evidence type="ECO:0000256" key="4">
    <source>
        <dbReference type="ARBA" id="ARBA00022803"/>
    </source>
</evidence>
<evidence type="ECO:0000256" key="1">
    <source>
        <dbReference type="ARBA" id="ARBA00004167"/>
    </source>
</evidence>
<reference evidence="10 11" key="1">
    <citation type="submission" date="2023-12" db="EMBL/GenBank/DDBJ databases">
        <title>Friends and Foes: Symbiotic and Algicidal bacterial influence on Karenia brevis blooms.</title>
        <authorList>
            <person name="Fei C."/>
            <person name="Mohamed A.R."/>
            <person name="Booker A."/>
            <person name="Arshad M."/>
            <person name="Klass S."/>
            <person name="Ahn S."/>
            <person name="Gilbert P.M."/>
            <person name="Heil C.A."/>
            <person name="Martinez J.M."/>
            <person name="Amin S.A."/>
        </authorList>
    </citation>
    <scope>NUCLEOTIDE SEQUENCE [LARGE SCALE GENOMIC DNA]</scope>
    <source>
        <strain evidence="10 11">CE15</strain>
    </source>
</reference>
<keyword evidence="9" id="KW-0732">Signal</keyword>
<organism evidence="10 11">
    <name type="scientific">Pseudoalteromonas spongiae</name>
    <dbReference type="NCBI Taxonomy" id="298657"/>
    <lineage>
        <taxon>Bacteria</taxon>
        <taxon>Pseudomonadati</taxon>
        <taxon>Pseudomonadota</taxon>
        <taxon>Gammaproteobacteria</taxon>
        <taxon>Alteromonadales</taxon>
        <taxon>Pseudoalteromonadaceae</taxon>
        <taxon>Pseudoalteromonas</taxon>
    </lineage>
</organism>
<comment type="subcellular location">
    <subcellularLocation>
        <location evidence="1">Membrane</location>
        <topology evidence="1">Single-pass membrane protein</topology>
    </subcellularLocation>
</comment>
<evidence type="ECO:0000256" key="7">
    <source>
        <dbReference type="ARBA" id="ARBA00038030"/>
    </source>
</evidence>
<dbReference type="Proteomes" id="UP001382455">
    <property type="component" value="Unassembled WGS sequence"/>
</dbReference>
<evidence type="ECO:0000256" key="2">
    <source>
        <dbReference type="ARBA" id="ARBA00022692"/>
    </source>
</evidence>
<comment type="caution">
    <text evidence="10">The sequence shown here is derived from an EMBL/GenBank/DDBJ whole genome shotgun (WGS) entry which is preliminary data.</text>
</comment>
<dbReference type="PANTHER" id="PTHR46208:SF1">
    <property type="entry name" value="MITOCHONDRIAL IMPORT RECEPTOR SUBUNIT TOM70"/>
    <property type="match status" value="1"/>
</dbReference>
<dbReference type="EMBL" id="JBAWKS010000002">
    <property type="protein sequence ID" value="MEI4551954.1"/>
    <property type="molecule type" value="Genomic_DNA"/>
</dbReference>
<dbReference type="Pfam" id="PF13429">
    <property type="entry name" value="TPR_15"/>
    <property type="match status" value="1"/>
</dbReference>
<protein>
    <submittedName>
        <fullName evidence="10">Tetratricopeptide repeat protein</fullName>
    </submittedName>
</protein>
<accession>A0ABU8EY91</accession>
<evidence type="ECO:0000313" key="11">
    <source>
        <dbReference type="Proteomes" id="UP001382455"/>
    </source>
</evidence>
<feature type="signal peptide" evidence="9">
    <location>
        <begin position="1"/>
        <end position="21"/>
    </location>
</feature>
<proteinExistence type="inferred from homology"/>
<evidence type="ECO:0000256" key="8">
    <source>
        <dbReference type="PROSITE-ProRule" id="PRU00339"/>
    </source>
</evidence>
<dbReference type="SUPFAM" id="SSF48452">
    <property type="entry name" value="TPR-like"/>
    <property type="match status" value="2"/>
</dbReference>
<dbReference type="PROSITE" id="PS50005">
    <property type="entry name" value="TPR"/>
    <property type="match status" value="1"/>
</dbReference>
<keyword evidence="5" id="KW-1133">Transmembrane helix</keyword>
<gene>
    <name evidence="10" type="ORF">WAE96_19920</name>
</gene>
<sequence>MKITLFLTLLFVCTSAASSSAHVDIAITKPSWDFEIKYGLLSQDAAKLTASEQTIATTIKPLLAKSDYNGAWQAVKQLEINTLSPALAQAVGQIALQVTQLAYAERAFRHALSKRPDLLPSHRALAAIYLKLEDNQKAAKYLASALTLGDQDASLFAQLAYLHMQQAQPYAAIAGFRQALFLQPDSLDYKKGLLWALTQAGDVNEATVLLNQLIENTPNEADLWLHLSQIQLQQGKEKNALASIEVARRLGNNNPTNLLLNAQLHLNHGSSDAAVKLLTEIINKGDPAHLTQIVNALTVLINQNNVSQAQVLASVLEKHSTKLNFKHQSMLLTYLGLLAERNGKTKTAKQYLTRAIETDASNGKALLQLGQLYQHQKQLSQANNYYVRASSLENYKEQAWLFSAQIAIDQGLYERAITLLNNAYRENPTRRDLLANIKQLERLKRVQ</sequence>
<dbReference type="RefSeq" id="WP_336436838.1">
    <property type="nucleotide sequence ID" value="NZ_JBAWKS010000002.1"/>
</dbReference>
<dbReference type="SMART" id="SM00028">
    <property type="entry name" value="TPR"/>
    <property type="match status" value="7"/>
</dbReference>
<dbReference type="InterPro" id="IPR011990">
    <property type="entry name" value="TPR-like_helical_dom_sf"/>
</dbReference>
<name>A0ABU8EY91_9GAMM</name>
<dbReference type="PANTHER" id="PTHR46208">
    <property type="entry name" value="MITOCHONDRIAL IMPORT RECEPTOR SUBUNIT TOM70"/>
    <property type="match status" value="1"/>
</dbReference>
<evidence type="ECO:0000256" key="3">
    <source>
        <dbReference type="ARBA" id="ARBA00022737"/>
    </source>
</evidence>
<feature type="chain" id="PRO_5045648673" evidence="9">
    <location>
        <begin position="22"/>
        <end position="447"/>
    </location>
</feature>
<keyword evidence="3" id="KW-0677">Repeat</keyword>
<evidence type="ECO:0000313" key="10">
    <source>
        <dbReference type="EMBL" id="MEI4551954.1"/>
    </source>
</evidence>